<dbReference type="GO" id="GO:0004869">
    <property type="term" value="F:cysteine-type endopeptidase inhibitor activity"/>
    <property type="evidence" value="ECO:0007669"/>
    <property type="project" value="InterPro"/>
</dbReference>
<evidence type="ECO:0000313" key="7">
    <source>
        <dbReference type="RefSeq" id="XP_038847753.1"/>
    </source>
</evidence>
<dbReference type="KEGG" id="snh:120046521"/>
<reference evidence="7" key="1">
    <citation type="submission" date="2025-08" db="UniProtKB">
        <authorList>
            <consortium name="RefSeq"/>
        </authorList>
    </citation>
    <scope>IDENTIFICATION</scope>
    <source>
        <tissue evidence="7">White muscle</tissue>
    </source>
</reference>
<evidence type="ECO:0000256" key="2">
    <source>
        <dbReference type="ARBA" id="ARBA00023157"/>
    </source>
</evidence>
<name>A0A8U0QPT1_SALNM</name>
<dbReference type="GO" id="GO:0006955">
    <property type="term" value="P:immune response"/>
    <property type="evidence" value="ECO:0007669"/>
    <property type="project" value="InterPro"/>
</dbReference>
<dbReference type="GO" id="GO:0005615">
    <property type="term" value="C:extracellular space"/>
    <property type="evidence" value="ECO:0007669"/>
    <property type="project" value="TreeGrafter"/>
</dbReference>
<evidence type="ECO:0000313" key="6">
    <source>
        <dbReference type="Proteomes" id="UP000808372"/>
    </source>
</evidence>
<dbReference type="SUPFAM" id="SSF54403">
    <property type="entry name" value="Cystatin/monellin"/>
    <property type="match status" value="1"/>
</dbReference>
<dbReference type="GO" id="GO:0005794">
    <property type="term" value="C:Golgi apparatus"/>
    <property type="evidence" value="ECO:0007669"/>
    <property type="project" value="TreeGrafter"/>
</dbReference>
<gene>
    <name evidence="7" type="primary">LOC120046521</name>
</gene>
<keyword evidence="2" id="KW-1015">Disulfide bond</keyword>
<dbReference type="GO" id="GO:0005764">
    <property type="term" value="C:lysosome"/>
    <property type="evidence" value="ECO:0007669"/>
    <property type="project" value="TreeGrafter"/>
</dbReference>
<comment type="function">
    <text evidence="3">Cysteine proteinase inhibitor.</text>
</comment>
<evidence type="ECO:0000256" key="3">
    <source>
        <dbReference type="ARBA" id="ARBA00057685"/>
    </source>
</evidence>
<dbReference type="AlphaFoldDB" id="A0A8U0QPT1"/>
<dbReference type="GO" id="GO:0005770">
    <property type="term" value="C:late endosome"/>
    <property type="evidence" value="ECO:0007669"/>
    <property type="project" value="TreeGrafter"/>
</dbReference>
<evidence type="ECO:0000256" key="4">
    <source>
        <dbReference type="SAM" id="SignalP"/>
    </source>
</evidence>
<feature type="chain" id="PRO_5035784343" evidence="4">
    <location>
        <begin position="25"/>
        <end position="149"/>
    </location>
</feature>
<evidence type="ECO:0000256" key="1">
    <source>
        <dbReference type="ARBA" id="ARBA00009403"/>
    </source>
</evidence>
<dbReference type="GO" id="GO:0031643">
    <property type="term" value="P:positive regulation of myelination"/>
    <property type="evidence" value="ECO:0007669"/>
    <property type="project" value="TreeGrafter"/>
</dbReference>
<dbReference type="FunFam" id="3.10.450.10:FF:000004">
    <property type="entry name" value="Cystatin C"/>
    <property type="match status" value="1"/>
</dbReference>
<organism evidence="6 7">
    <name type="scientific">Salvelinus namaycush</name>
    <name type="common">Lake trout</name>
    <name type="synonym">Salmo namaycush</name>
    <dbReference type="NCBI Taxonomy" id="8040"/>
    <lineage>
        <taxon>Eukaryota</taxon>
        <taxon>Metazoa</taxon>
        <taxon>Chordata</taxon>
        <taxon>Craniata</taxon>
        <taxon>Vertebrata</taxon>
        <taxon>Euteleostomi</taxon>
        <taxon>Actinopterygii</taxon>
        <taxon>Neopterygii</taxon>
        <taxon>Teleostei</taxon>
        <taxon>Protacanthopterygii</taxon>
        <taxon>Salmoniformes</taxon>
        <taxon>Salmonidae</taxon>
        <taxon>Salmoninae</taxon>
        <taxon>Salvelinus</taxon>
    </lineage>
</organism>
<dbReference type="Gene3D" id="3.10.450.10">
    <property type="match status" value="1"/>
</dbReference>
<dbReference type="CDD" id="cd00042">
    <property type="entry name" value="CY"/>
    <property type="match status" value="1"/>
</dbReference>
<dbReference type="SMART" id="SM00043">
    <property type="entry name" value="CY"/>
    <property type="match status" value="1"/>
</dbReference>
<dbReference type="GO" id="GO:1903979">
    <property type="term" value="P:negative regulation of microglial cell activation"/>
    <property type="evidence" value="ECO:0007669"/>
    <property type="project" value="TreeGrafter"/>
</dbReference>
<feature type="domain" description="Cystatin" evidence="5">
    <location>
        <begin position="27"/>
        <end position="140"/>
    </location>
</feature>
<dbReference type="InterPro" id="IPR042886">
    <property type="entry name" value="Cystatin-F"/>
</dbReference>
<comment type="similarity">
    <text evidence="1">Belongs to the cystatin family.</text>
</comment>
<protein>
    <submittedName>
        <fullName evidence="7">Cystatin-F-like isoform X1</fullName>
    </submittedName>
</protein>
<dbReference type="RefSeq" id="XP_038847753.1">
    <property type="nucleotide sequence ID" value="XM_038991825.1"/>
</dbReference>
<dbReference type="GO" id="GO:0005783">
    <property type="term" value="C:endoplasmic reticulum"/>
    <property type="evidence" value="ECO:0007669"/>
    <property type="project" value="TreeGrafter"/>
</dbReference>
<dbReference type="InterPro" id="IPR046350">
    <property type="entry name" value="Cystatin_sf"/>
</dbReference>
<dbReference type="Proteomes" id="UP000808372">
    <property type="component" value="Chromosome 4"/>
</dbReference>
<dbReference type="PANTHER" id="PTHR47141:SF1">
    <property type="entry name" value="CYSTATIN-F"/>
    <property type="match status" value="1"/>
</dbReference>
<proteinExistence type="inferred from homology"/>
<keyword evidence="6" id="KW-1185">Reference proteome</keyword>
<dbReference type="InterPro" id="IPR000010">
    <property type="entry name" value="Cystatin_dom"/>
</dbReference>
<dbReference type="PANTHER" id="PTHR47141">
    <property type="entry name" value="CYSTATIN-F"/>
    <property type="match status" value="1"/>
</dbReference>
<sequence length="149" mass="16744">MGLSYMLLLFSGLCSIAFFPPVSCQRLVPGAPYKINTNDKGVLKAVLHGTYSFNNQTNDAFLFKPSAIEKANGQIVKGLKYILEVDLSRTVCRKNGHRDPDLANCKFQPDSLLQQTFHCDFEVWTMPWLHFMKTTYFSCSPSDPPSTSP</sequence>
<dbReference type="Pfam" id="PF00031">
    <property type="entry name" value="Cystatin"/>
    <property type="match status" value="1"/>
</dbReference>
<accession>A0A8U0QPT1</accession>
<evidence type="ECO:0000259" key="5">
    <source>
        <dbReference type="SMART" id="SM00043"/>
    </source>
</evidence>
<keyword evidence="4" id="KW-0732">Signal</keyword>
<dbReference type="GeneID" id="120046521"/>
<feature type="signal peptide" evidence="4">
    <location>
        <begin position="1"/>
        <end position="24"/>
    </location>
</feature>